<dbReference type="EMBL" id="CP030840">
    <property type="protein sequence ID" value="AXC09612.1"/>
    <property type="molecule type" value="Genomic_DNA"/>
</dbReference>
<name>A0A2Z5FS64_9BACT</name>
<protein>
    <submittedName>
        <fullName evidence="1">Uncharacterized protein</fullName>
    </submittedName>
</protein>
<gene>
    <name evidence="1" type="ORF">ACPOL_0227</name>
</gene>
<keyword evidence="2" id="KW-1185">Reference proteome</keyword>
<proteinExistence type="predicted"/>
<reference evidence="1 2" key="1">
    <citation type="journal article" date="2018" name="Front. Microbiol.">
        <title>Hydrolytic Capabilities as a Key to Environmental Success: Chitinolytic and Cellulolytic Acidobacteria From Acidic Sub-arctic Soils and Boreal Peatlands.</title>
        <authorList>
            <person name="Belova S.E."/>
            <person name="Ravin N.V."/>
            <person name="Pankratov T.A."/>
            <person name="Rakitin A.L."/>
            <person name="Ivanova A.A."/>
            <person name="Beletsky A.V."/>
            <person name="Mardanov A.V."/>
            <person name="Sinninghe Damste J.S."/>
            <person name="Dedysh S.N."/>
        </authorList>
    </citation>
    <scope>NUCLEOTIDE SEQUENCE [LARGE SCALE GENOMIC DNA]</scope>
    <source>
        <strain evidence="1 2">SBC82</strain>
    </source>
</reference>
<organism evidence="1 2">
    <name type="scientific">Acidisarcina polymorpha</name>
    <dbReference type="NCBI Taxonomy" id="2211140"/>
    <lineage>
        <taxon>Bacteria</taxon>
        <taxon>Pseudomonadati</taxon>
        <taxon>Acidobacteriota</taxon>
        <taxon>Terriglobia</taxon>
        <taxon>Terriglobales</taxon>
        <taxon>Acidobacteriaceae</taxon>
        <taxon>Acidisarcina</taxon>
    </lineage>
</organism>
<sequence length="40" mass="4311">MDIISIAQQASPKVIGHTELLRTQLIAKSRDVMNTPSGCS</sequence>
<evidence type="ECO:0000313" key="2">
    <source>
        <dbReference type="Proteomes" id="UP000253606"/>
    </source>
</evidence>
<accession>A0A2Z5FS64</accession>
<dbReference type="Proteomes" id="UP000253606">
    <property type="component" value="Chromosome"/>
</dbReference>
<dbReference type="AlphaFoldDB" id="A0A2Z5FS64"/>
<evidence type="ECO:0000313" key="1">
    <source>
        <dbReference type="EMBL" id="AXC09612.1"/>
    </source>
</evidence>
<dbReference type="KEGG" id="abas:ACPOL_0227"/>